<proteinExistence type="predicted"/>
<name>A0A450YVD4_9GAMM</name>
<dbReference type="AlphaFoldDB" id="A0A450YVD4"/>
<dbReference type="EMBL" id="CAADFR010000055">
    <property type="protein sequence ID" value="VFK40159.1"/>
    <property type="molecule type" value="Genomic_DNA"/>
</dbReference>
<accession>A0A450YVD4</accession>
<organism evidence="3">
    <name type="scientific">Candidatus Kentrum sp. SD</name>
    <dbReference type="NCBI Taxonomy" id="2126332"/>
    <lineage>
        <taxon>Bacteria</taxon>
        <taxon>Pseudomonadati</taxon>
        <taxon>Pseudomonadota</taxon>
        <taxon>Gammaproteobacteria</taxon>
        <taxon>Candidatus Kentrum</taxon>
    </lineage>
</organism>
<reference evidence="3" key="1">
    <citation type="submission" date="2019-02" db="EMBL/GenBank/DDBJ databases">
        <authorList>
            <person name="Gruber-Vodicka R. H."/>
            <person name="Seah K. B. B."/>
        </authorList>
    </citation>
    <scope>NUCLEOTIDE SEQUENCE</scope>
    <source>
        <strain evidence="3">BECK_S1320</strain>
        <strain evidence="2">BECK_S1321</strain>
    </source>
</reference>
<dbReference type="InterPro" id="IPR041049">
    <property type="entry name" value="DUF5615"/>
</dbReference>
<evidence type="ECO:0000313" key="2">
    <source>
        <dbReference type="EMBL" id="VFK40159.1"/>
    </source>
</evidence>
<sequence>MLPRNILLDECVPRKLTRHITGYEVQTVRGAGWTSFKNGDLLRRAQIDFDVLVTIDRNFIYQQNPSNFEIAVIVLTRGQNKVEDLLPLIPKLIEAIPIVESGTALVLETPPRNQQHCQAAHANR</sequence>
<protein>
    <recommendedName>
        <fullName evidence="1">DUF5615 domain-containing protein</fullName>
    </recommendedName>
</protein>
<evidence type="ECO:0000313" key="3">
    <source>
        <dbReference type="EMBL" id="VFK45510.1"/>
    </source>
</evidence>
<dbReference type="Pfam" id="PF18480">
    <property type="entry name" value="DUF5615"/>
    <property type="match status" value="1"/>
</dbReference>
<dbReference type="EMBL" id="CAADFU010000055">
    <property type="protein sequence ID" value="VFK45510.1"/>
    <property type="molecule type" value="Genomic_DNA"/>
</dbReference>
<evidence type="ECO:0000259" key="1">
    <source>
        <dbReference type="Pfam" id="PF18480"/>
    </source>
</evidence>
<gene>
    <name evidence="3" type="ORF">BECKSD772E_GA0070983_10558</name>
    <name evidence="2" type="ORF">BECKSD772F_GA0070984_105511</name>
</gene>
<feature type="domain" description="DUF5615" evidence="1">
    <location>
        <begin position="5"/>
        <end position="108"/>
    </location>
</feature>